<dbReference type="InterPro" id="IPR036322">
    <property type="entry name" value="WD40_repeat_dom_sf"/>
</dbReference>
<dbReference type="GO" id="GO:0043161">
    <property type="term" value="P:proteasome-mediated ubiquitin-dependent protein catabolic process"/>
    <property type="evidence" value="ECO:0007669"/>
    <property type="project" value="TreeGrafter"/>
</dbReference>
<sequence>MRCFWMSLFAINPRLGRCRGSKVTGYVCPHQLYLCRLVLCEELALIQRYFRLKEEILCPYHYWSVVSLVLSPNERFLAYSILTERVQLVRLGDGVTESKLAVLQASDNGSNVSKTFSVCFDGTGDRLIAGHNSGVIRVYDIHGPQCEQVQTVSDCGSSDLNAVTTVDITGHTILAGGDDTNIRLFDLRALNKGALAVFTGHFDGITYLDPKQPDWTSQDPTGWGLVSFKTAGGSRSMESNNPSYSAKLLALVPCALLIGAGCGRDNQANHFASHAEIIKARRTVGSIRIRKAYLSNLRSLYTKAS</sequence>
<name>A0AAV2TI78_CALDB</name>
<reference evidence="1" key="1">
    <citation type="submission" date="2024-06" db="EMBL/GenBank/DDBJ databases">
        <authorList>
            <person name="Liu X."/>
            <person name="Lenzi L."/>
            <person name="Haldenby T S."/>
            <person name="Uol C."/>
        </authorList>
    </citation>
    <scope>NUCLEOTIDE SEQUENCE</scope>
</reference>
<dbReference type="EMBL" id="CAXLJL010000356">
    <property type="protein sequence ID" value="CAL5136850.1"/>
    <property type="molecule type" value="Genomic_DNA"/>
</dbReference>
<dbReference type="InterPro" id="IPR001680">
    <property type="entry name" value="WD40_rpt"/>
</dbReference>
<evidence type="ECO:0000313" key="1">
    <source>
        <dbReference type="EMBL" id="CAL5136850.1"/>
    </source>
</evidence>
<dbReference type="Proteomes" id="UP001497525">
    <property type="component" value="Unassembled WGS sequence"/>
</dbReference>
<accession>A0AAV2TI78</accession>
<dbReference type="SUPFAM" id="SSF50978">
    <property type="entry name" value="WD40 repeat-like"/>
    <property type="match status" value="1"/>
</dbReference>
<dbReference type="PANTHER" id="PTHR19847">
    <property type="entry name" value="DDB1- AND CUL4-ASSOCIATED FACTOR 11"/>
    <property type="match status" value="1"/>
</dbReference>
<dbReference type="InterPro" id="IPR015943">
    <property type="entry name" value="WD40/YVTN_repeat-like_dom_sf"/>
</dbReference>
<evidence type="ECO:0000313" key="2">
    <source>
        <dbReference type="Proteomes" id="UP001497525"/>
    </source>
</evidence>
<dbReference type="InterPro" id="IPR051859">
    <property type="entry name" value="DCAF"/>
</dbReference>
<dbReference type="GO" id="GO:0080008">
    <property type="term" value="C:Cul4-RING E3 ubiquitin ligase complex"/>
    <property type="evidence" value="ECO:0007669"/>
    <property type="project" value="TreeGrafter"/>
</dbReference>
<dbReference type="SMART" id="SM00320">
    <property type="entry name" value="WD40"/>
    <property type="match status" value="2"/>
</dbReference>
<proteinExistence type="predicted"/>
<dbReference type="PANTHER" id="PTHR19847:SF7">
    <property type="entry name" value="DDB1- AND CUL4-ASSOCIATED FACTOR 11"/>
    <property type="match status" value="1"/>
</dbReference>
<organism evidence="1 2">
    <name type="scientific">Calicophoron daubneyi</name>
    <name type="common">Rumen fluke</name>
    <name type="synonym">Paramphistomum daubneyi</name>
    <dbReference type="NCBI Taxonomy" id="300641"/>
    <lineage>
        <taxon>Eukaryota</taxon>
        <taxon>Metazoa</taxon>
        <taxon>Spiralia</taxon>
        <taxon>Lophotrochozoa</taxon>
        <taxon>Platyhelminthes</taxon>
        <taxon>Trematoda</taxon>
        <taxon>Digenea</taxon>
        <taxon>Plagiorchiida</taxon>
        <taxon>Pronocephalata</taxon>
        <taxon>Paramphistomoidea</taxon>
        <taxon>Paramphistomidae</taxon>
        <taxon>Calicophoron</taxon>
    </lineage>
</organism>
<gene>
    <name evidence="1" type="ORF">CDAUBV1_LOCUS11148</name>
</gene>
<protein>
    <submittedName>
        <fullName evidence="1">Uncharacterized protein</fullName>
    </submittedName>
</protein>
<dbReference type="Gene3D" id="2.130.10.10">
    <property type="entry name" value="YVTN repeat-like/Quinoprotein amine dehydrogenase"/>
    <property type="match status" value="1"/>
</dbReference>
<comment type="caution">
    <text evidence="1">The sequence shown here is derived from an EMBL/GenBank/DDBJ whole genome shotgun (WGS) entry which is preliminary data.</text>
</comment>
<dbReference type="AlphaFoldDB" id="A0AAV2TI78"/>